<reference evidence="2" key="3">
    <citation type="submission" date="2025-09" db="UniProtKB">
        <authorList>
            <consortium name="Ensembl"/>
        </authorList>
    </citation>
    <scope>IDENTIFICATION</scope>
</reference>
<name>A0A8D2FQM0_THEGE</name>
<proteinExistence type="predicted"/>
<evidence type="ECO:0000256" key="1">
    <source>
        <dbReference type="SAM" id="MobiDB-lite"/>
    </source>
</evidence>
<organism evidence="2 3">
    <name type="scientific">Theropithecus gelada</name>
    <name type="common">Gelada baboon</name>
    <dbReference type="NCBI Taxonomy" id="9565"/>
    <lineage>
        <taxon>Eukaryota</taxon>
        <taxon>Metazoa</taxon>
        <taxon>Chordata</taxon>
        <taxon>Craniata</taxon>
        <taxon>Vertebrata</taxon>
        <taxon>Euteleostomi</taxon>
        <taxon>Mammalia</taxon>
        <taxon>Eutheria</taxon>
        <taxon>Euarchontoglires</taxon>
        <taxon>Primates</taxon>
        <taxon>Haplorrhini</taxon>
        <taxon>Catarrhini</taxon>
        <taxon>Cercopithecidae</taxon>
        <taxon>Cercopithecinae</taxon>
        <taxon>Theropithecus</taxon>
    </lineage>
</organism>
<evidence type="ECO:0000313" key="3">
    <source>
        <dbReference type="Proteomes" id="UP000694411"/>
    </source>
</evidence>
<sequence>AIRFVFLKETGSAELEAAQLAKEKELIIRQQVLLAKKEKDIQKRRKKKHYKGMKERQKLGNSSKIWNHFSNNEAG</sequence>
<accession>A0A8D2FQM0</accession>
<dbReference type="AlphaFoldDB" id="A0A8D2FQM0"/>
<evidence type="ECO:0000313" key="2">
    <source>
        <dbReference type="Ensembl" id="ENSTGEP00000024429.1"/>
    </source>
</evidence>
<reference evidence="2" key="1">
    <citation type="submission" date="2018-05" db="EMBL/GenBank/DDBJ databases">
        <title>Whole genome of Theropithecus gelada.</title>
        <authorList>
            <person name="Chiou K.L."/>
            <person name="Snyder-Mackler N."/>
        </authorList>
    </citation>
    <scope>NUCLEOTIDE SEQUENCE [LARGE SCALE GENOMIC DNA]</scope>
</reference>
<reference evidence="2" key="2">
    <citation type="submission" date="2025-08" db="UniProtKB">
        <authorList>
            <consortium name="Ensembl"/>
        </authorList>
    </citation>
    <scope>IDENTIFICATION</scope>
</reference>
<feature type="compositionally biased region" description="Polar residues" evidence="1">
    <location>
        <begin position="59"/>
        <end position="75"/>
    </location>
</feature>
<feature type="region of interest" description="Disordered" evidence="1">
    <location>
        <begin position="43"/>
        <end position="75"/>
    </location>
</feature>
<dbReference type="Ensembl" id="ENSTGET00000029123.1">
    <property type="protein sequence ID" value="ENSTGEP00000024429.1"/>
    <property type="gene ID" value="ENSTGEG00000019750.1"/>
</dbReference>
<keyword evidence="3" id="KW-1185">Reference proteome</keyword>
<protein>
    <submittedName>
        <fullName evidence="2">Uncharacterized protein</fullName>
    </submittedName>
</protein>
<dbReference type="Proteomes" id="UP000694411">
    <property type="component" value="Chromosome 11"/>
</dbReference>